<dbReference type="SUPFAM" id="SSF49599">
    <property type="entry name" value="TRAF domain-like"/>
    <property type="match status" value="3"/>
</dbReference>
<dbReference type="GO" id="GO:0005737">
    <property type="term" value="C:cytoplasm"/>
    <property type="evidence" value="ECO:0007669"/>
    <property type="project" value="UniProtKB-SubCell"/>
</dbReference>
<sequence>MSCTSLLWTSIPNKLRQKNRRSTGSPDIWNQSQYNDEENSSSGQHCLSESEEPCPRYEEVVGEGPSLVYNLSGAEGELYSNFYTNETKSHDSPPTSFIATTDPQTKQKILNSIVYCIHKEEGCKWSGPLCKLKGHLNTCQKDAVSCPNQCGSKIARVNMEDHMMYTCSKRLISCIFCKRDFTVAVISDHAGKCGFEPIYCENKCGQKIQRNRLKAHQVNTCSKRIVSCTYCSRNFTADTLQNHHTKCYMFPVPCPNRCEQSGELGIPREDLERHLGDECGKHMSALLCEYHEAGCRFRSTDPESLESHLKEKVTFHLDLMASLVHKQKGQIKQLLNQVELAHTSYNGILLWKIKNISTKMQESKASEGLEFVSVPFFTSQCGYKLQASLFLNGNGGGEGSHMSIYIKLLPGDYDSILKWPFKHTVSFSLLDQNENKKKVVNVVESFIPDPTWANFCKPQKDQLGFGFPKFVSHTMLNSRDYIKDNCIFIKIRADPSRNVAV</sequence>
<keyword evidence="6 7" id="KW-0862">Zinc</keyword>
<dbReference type="GO" id="GO:0008270">
    <property type="term" value="F:zinc ion binding"/>
    <property type="evidence" value="ECO:0007669"/>
    <property type="project" value="UniProtKB-KW"/>
</dbReference>
<accession>A0A0K2UQ30</accession>
<dbReference type="Pfam" id="PF21355">
    <property type="entry name" value="TRAF-mep_MATH"/>
    <property type="match status" value="1"/>
</dbReference>
<dbReference type="GeneID" id="121125433"/>
<dbReference type="Gene3D" id="2.60.210.10">
    <property type="entry name" value="Apoptosis, Tumor Necrosis Factor Receptor Associated Protein 2, Chain A"/>
    <property type="match status" value="1"/>
</dbReference>
<keyword evidence="4" id="KW-0677">Repeat</keyword>
<evidence type="ECO:0000256" key="6">
    <source>
        <dbReference type="ARBA" id="ARBA00022833"/>
    </source>
</evidence>
<name>A0A0K2UQ30_LEPSM</name>
<dbReference type="SMART" id="SM00061">
    <property type="entry name" value="MATH"/>
    <property type="match status" value="1"/>
</dbReference>
<proteinExistence type="predicted"/>
<evidence type="ECO:0000256" key="3">
    <source>
        <dbReference type="ARBA" id="ARBA00022723"/>
    </source>
</evidence>
<feature type="domain" description="MATH" evidence="9">
    <location>
        <begin position="346"/>
        <end position="493"/>
    </location>
</feature>
<dbReference type="InterPro" id="IPR002083">
    <property type="entry name" value="MATH/TRAF_dom"/>
</dbReference>
<keyword evidence="3 7" id="KW-0479">Metal-binding</keyword>
<protein>
    <submittedName>
        <fullName evidence="11">TNF receptorassociated factor 4like [Apis mellifera]</fullName>
    </submittedName>
</protein>
<dbReference type="InterPro" id="IPR013083">
    <property type="entry name" value="Znf_RING/FYVE/PHD"/>
</dbReference>
<reference evidence="11" key="1">
    <citation type="submission" date="2014-05" db="EMBL/GenBank/DDBJ databases">
        <authorList>
            <person name="Chronopoulou M."/>
        </authorList>
    </citation>
    <scope>NUCLEOTIDE SEQUENCE</scope>
    <source>
        <tissue evidence="11">Whole organism</tissue>
    </source>
</reference>
<dbReference type="AlphaFoldDB" id="A0A0K2UQ30"/>
<evidence type="ECO:0000256" key="1">
    <source>
        <dbReference type="ARBA" id="ARBA00004496"/>
    </source>
</evidence>
<dbReference type="FunFam" id="3.30.40.10:FF:000121">
    <property type="entry name" value="TNF receptor-associated factor"/>
    <property type="match status" value="2"/>
</dbReference>
<dbReference type="InterPro" id="IPR001293">
    <property type="entry name" value="Znf_TRAF"/>
</dbReference>
<comment type="subcellular location">
    <subcellularLocation>
        <location evidence="1">Cytoplasm</location>
    </subcellularLocation>
</comment>
<dbReference type="GO" id="GO:0031625">
    <property type="term" value="F:ubiquitin protein ligase binding"/>
    <property type="evidence" value="ECO:0007669"/>
    <property type="project" value="TreeGrafter"/>
</dbReference>
<feature type="domain" description="TRAF-type" evidence="10">
    <location>
        <begin position="243"/>
        <end position="298"/>
    </location>
</feature>
<evidence type="ECO:0000256" key="7">
    <source>
        <dbReference type="PROSITE-ProRule" id="PRU00207"/>
    </source>
</evidence>
<dbReference type="PROSITE" id="PS50145">
    <property type="entry name" value="ZF_TRAF"/>
    <property type="match status" value="3"/>
</dbReference>
<dbReference type="InterPro" id="IPR049342">
    <property type="entry name" value="TRAF1-6_MATH_dom"/>
</dbReference>
<dbReference type="Gene3D" id="3.30.40.10">
    <property type="entry name" value="Zinc/RING finger domain, C3HC4 (zinc finger)"/>
    <property type="match status" value="3"/>
</dbReference>
<feature type="domain" description="TRAF-type" evidence="10">
    <location>
        <begin position="135"/>
        <end position="182"/>
    </location>
</feature>
<evidence type="ECO:0000256" key="4">
    <source>
        <dbReference type="ARBA" id="ARBA00022737"/>
    </source>
</evidence>
<dbReference type="Pfam" id="PF02176">
    <property type="entry name" value="zf-TRAF"/>
    <property type="match status" value="2"/>
</dbReference>
<dbReference type="GO" id="GO:0043122">
    <property type="term" value="P:regulation of canonical NF-kappaB signal transduction"/>
    <property type="evidence" value="ECO:0007669"/>
    <property type="project" value="TreeGrafter"/>
</dbReference>
<dbReference type="EMBL" id="HACA01022844">
    <property type="protein sequence ID" value="CDW40205.1"/>
    <property type="molecule type" value="Transcribed_RNA"/>
</dbReference>
<dbReference type="PANTHER" id="PTHR10131:SF94">
    <property type="entry name" value="TNF RECEPTOR-ASSOCIATED FACTOR 4"/>
    <property type="match status" value="1"/>
</dbReference>
<feature type="zinc finger region" description="TRAF-type" evidence="7">
    <location>
        <begin position="135"/>
        <end position="182"/>
    </location>
</feature>
<dbReference type="PROSITE" id="PS50144">
    <property type="entry name" value="MATH"/>
    <property type="match status" value="1"/>
</dbReference>
<keyword evidence="5 7" id="KW-0863">Zinc-finger</keyword>
<evidence type="ECO:0000313" key="11">
    <source>
        <dbReference type="EMBL" id="CDW40205.1"/>
    </source>
</evidence>
<feature type="compositionally biased region" description="Polar residues" evidence="8">
    <location>
        <begin position="22"/>
        <end position="47"/>
    </location>
</feature>
<dbReference type="RefSeq" id="XP_040576567.1">
    <property type="nucleotide sequence ID" value="XM_040720633.2"/>
</dbReference>
<feature type="region of interest" description="Disordered" evidence="8">
    <location>
        <begin position="17"/>
        <end position="49"/>
    </location>
</feature>
<evidence type="ECO:0000256" key="2">
    <source>
        <dbReference type="ARBA" id="ARBA00022490"/>
    </source>
</evidence>
<feature type="domain" description="TRAF-type" evidence="10">
    <location>
        <begin position="189"/>
        <end position="241"/>
    </location>
</feature>
<dbReference type="PANTHER" id="PTHR10131">
    <property type="entry name" value="TNF RECEPTOR ASSOCIATED FACTOR"/>
    <property type="match status" value="1"/>
</dbReference>
<evidence type="ECO:0000259" key="9">
    <source>
        <dbReference type="PROSITE" id="PS50144"/>
    </source>
</evidence>
<organism evidence="11">
    <name type="scientific">Lepeophtheirus salmonis</name>
    <name type="common">Salmon louse</name>
    <name type="synonym">Caligus salmonis</name>
    <dbReference type="NCBI Taxonomy" id="72036"/>
    <lineage>
        <taxon>Eukaryota</taxon>
        <taxon>Metazoa</taxon>
        <taxon>Ecdysozoa</taxon>
        <taxon>Arthropoda</taxon>
        <taxon>Crustacea</taxon>
        <taxon>Multicrustacea</taxon>
        <taxon>Hexanauplia</taxon>
        <taxon>Copepoda</taxon>
        <taxon>Siphonostomatoida</taxon>
        <taxon>Caligidae</taxon>
        <taxon>Lepeophtheirus</taxon>
    </lineage>
</organism>
<keyword evidence="2" id="KW-0963">Cytoplasm</keyword>
<dbReference type="OrthoDB" id="5574452at2759"/>
<evidence type="ECO:0000256" key="5">
    <source>
        <dbReference type="ARBA" id="ARBA00022771"/>
    </source>
</evidence>
<feature type="zinc finger region" description="TRAF-type" evidence="7">
    <location>
        <begin position="189"/>
        <end position="241"/>
    </location>
</feature>
<dbReference type="GO" id="GO:0005164">
    <property type="term" value="F:tumor necrosis factor receptor binding"/>
    <property type="evidence" value="ECO:0007669"/>
    <property type="project" value="TreeGrafter"/>
</dbReference>
<keyword evidence="11" id="KW-0675">Receptor</keyword>
<dbReference type="FunFam" id="2.60.210.10:FF:000007">
    <property type="entry name" value="TNF receptor-associated factor"/>
    <property type="match status" value="1"/>
</dbReference>
<evidence type="ECO:0000256" key="8">
    <source>
        <dbReference type="SAM" id="MobiDB-lite"/>
    </source>
</evidence>
<feature type="zinc finger region" description="TRAF-type" evidence="7">
    <location>
        <begin position="243"/>
        <end position="298"/>
    </location>
</feature>
<evidence type="ECO:0000259" key="10">
    <source>
        <dbReference type="PROSITE" id="PS50145"/>
    </source>
</evidence>
<dbReference type="KEGG" id="lsm:121125433"/>
<dbReference type="InterPro" id="IPR008974">
    <property type="entry name" value="TRAF-like"/>
</dbReference>